<dbReference type="Proteomes" id="UP000016932">
    <property type="component" value="Unassembled WGS sequence"/>
</dbReference>
<name>N1Q5M7_PSEFD</name>
<protein>
    <submittedName>
        <fullName evidence="1">Uncharacterized protein</fullName>
    </submittedName>
</protein>
<organism evidence="1 2">
    <name type="scientific">Pseudocercospora fijiensis (strain CIRAD86)</name>
    <name type="common">Black leaf streak disease fungus</name>
    <name type="synonym">Mycosphaerella fijiensis</name>
    <dbReference type="NCBI Taxonomy" id="383855"/>
    <lineage>
        <taxon>Eukaryota</taxon>
        <taxon>Fungi</taxon>
        <taxon>Dikarya</taxon>
        <taxon>Ascomycota</taxon>
        <taxon>Pezizomycotina</taxon>
        <taxon>Dothideomycetes</taxon>
        <taxon>Dothideomycetidae</taxon>
        <taxon>Mycosphaerellales</taxon>
        <taxon>Mycosphaerellaceae</taxon>
        <taxon>Pseudocercospora</taxon>
    </lineage>
</organism>
<dbReference type="EMBL" id="KB446555">
    <property type="protein sequence ID" value="EME87265.1"/>
    <property type="molecule type" value="Genomic_DNA"/>
</dbReference>
<dbReference type="GeneID" id="19332322"/>
<dbReference type="OrthoDB" id="3649811at2759"/>
<reference evidence="1 2" key="1">
    <citation type="journal article" date="2012" name="PLoS Pathog.">
        <title>Diverse lifestyles and strategies of plant pathogenesis encoded in the genomes of eighteen Dothideomycetes fungi.</title>
        <authorList>
            <person name="Ohm R.A."/>
            <person name="Feau N."/>
            <person name="Henrissat B."/>
            <person name="Schoch C.L."/>
            <person name="Horwitz B.A."/>
            <person name="Barry K.W."/>
            <person name="Condon B.J."/>
            <person name="Copeland A.C."/>
            <person name="Dhillon B."/>
            <person name="Glaser F."/>
            <person name="Hesse C.N."/>
            <person name="Kosti I."/>
            <person name="LaButti K."/>
            <person name="Lindquist E.A."/>
            <person name="Lucas S."/>
            <person name="Salamov A.A."/>
            <person name="Bradshaw R.E."/>
            <person name="Ciuffetti L."/>
            <person name="Hamelin R.C."/>
            <person name="Kema G.H.J."/>
            <person name="Lawrence C."/>
            <person name="Scott J.A."/>
            <person name="Spatafora J.W."/>
            <person name="Turgeon B.G."/>
            <person name="de Wit P.J.G.M."/>
            <person name="Zhong S."/>
            <person name="Goodwin S.B."/>
            <person name="Grigoriev I.V."/>
        </authorList>
    </citation>
    <scope>NUCLEOTIDE SEQUENCE [LARGE SCALE GENOMIC DNA]</scope>
    <source>
        <strain evidence="1 2">CIRAD86</strain>
    </source>
</reference>
<keyword evidence="2" id="KW-1185">Reference proteome</keyword>
<evidence type="ECO:0000313" key="2">
    <source>
        <dbReference type="Proteomes" id="UP000016932"/>
    </source>
</evidence>
<dbReference type="VEuPathDB" id="FungiDB:MYCFIDRAFT_169125"/>
<proteinExistence type="predicted"/>
<dbReference type="HOGENOM" id="CLU_1262015_0_0_1"/>
<dbReference type="KEGG" id="pfj:MYCFIDRAFT_169125"/>
<sequence>MLASRDPTGDRGFGIGIIARFHIATVVCNCNVVPVTNTRKKSLPTSNISNLHINTLQRMSLAVGLVEPCDYYYYWIQQQKEPMPTLLGHPENSLYSLISIPQAAGVHFHSDTVPQDVLSRCNRECLRSRYFPNSIVSSKKPTTHNTQHTTHNNMRSTLLSLTTIIAHVSATLTGEACTCAGIKKCQNQKAWGCVQIDGPLEGPNCVDQTTVCEGSSISE</sequence>
<dbReference type="RefSeq" id="XP_007920771.1">
    <property type="nucleotide sequence ID" value="XM_007922580.1"/>
</dbReference>
<gene>
    <name evidence="1" type="ORF">MYCFIDRAFT_169125</name>
</gene>
<accession>N1Q5M7</accession>
<dbReference type="AlphaFoldDB" id="N1Q5M7"/>
<evidence type="ECO:0000313" key="1">
    <source>
        <dbReference type="EMBL" id="EME87265.1"/>
    </source>
</evidence>